<dbReference type="PROSITE" id="PS50011">
    <property type="entry name" value="PROTEIN_KINASE_DOM"/>
    <property type="match status" value="1"/>
</dbReference>
<dbReference type="CDD" id="cd14334">
    <property type="entry name" value="UBA_SNF1_fungi"/>
    <property type="match status" value="1"/>
</dbReference>
<comment type="similarity">
    <text evidence="2">Belongs to the protein kinase superfamily. CAMK Ser/Thr protein kinase family. SNF1 subfamily.</text>
</comment>
<keyword evidence="8 13" id="KW-0067">ATP-binding</keyword>
<evidence type="ECO:0000256" key="11">
    <source>
        <dbReference type="ARBA" id="ARBA00047899"/>
    </source>
</evidence>
<feature type="binding site" evidence="13">
    <location>
        <position position="81"/>
    </location>
    <ligand>
        <name>ATP</name>
        <dbReference type="ChEBI" id="CHEBI:30616"/>
    </ligand>
</feature>
<dbReference type="InterPro" id="IPR011009">
    <property type="entry name" value="Kinase-like_dom_sf"/>
</dbReference>
<dbReference type="EMBL" id="CM003159">
    <property type="protein sequence ID" value="KIS66085.1"/>
    <property type="molecule type" value="Genomic_DNA"/>
</dbReference>
<keyword evidence="9" id="KW-0539">Nucleus</keyword>
<dbReference type="CDD" id="cd12122">
    <property type="entry name" value="AMPKA_C"/>
    <property type="match status" value="1"/>
</dbReference>
<evidence type="ECO:0000256" key="3">
    <source>
        <dbReference type="ARBA" id="ARBA00012513"/>
    </source>
</evidence>
<dbReference type="EC" id="2.7.11.1" evidence="3"/>
<comment type="catalytic activity">
    <reaction evidence="12">
        <text>L-seryl-[protein] + ATP = O-phospho-L-seryl-[protein] + ADP + H(+)</text>
        <dbReference type="Rhea" id="RHEA:17989"/>
        <dbReference type="Rhea" id="RHEA-COMP:9863"/>
        <dbReference type="Rhea" id="RHEA-COMP:11604"/>
        <dbReference type="ChEBI" id="CHEBI:15378"/>
        <dbReference type="ChEBI" id="CHEBI:29999"/>
        <dbReference type="ChEBI" id="CHEBI:30616"/>
        <dbReference type="ChEBI" id="CHEBI:83421"/>
        <dbReference type="ChEBI" id="CHEBI:456216"/>
        <dbReference type="EC" id="2.7.11.1"/>
    </reaction>
</comment>
<dbReference type="OrthoDB" id="193931at2759"/>
<keyword evidence="6 13" id="KW-0547">Nucleotide-binding</keyword>
<keyword evidence="7" id="KW-0418">Kinase</keyword>
<dbReference type="Pfam" id="PF08587">
    <property type="entry name" value="UBA_2"/>
    <property type="match status" value="1"/>
</dbReference>
<feature type="compositionally biased region" description="Basic and acidic residues" evidence="14">
    <location>
        <begin position="739"/>
        <end position="749"/>
    </location>
</feature>
<dbReference type="GO" id="GO:0004674">
    <property type="term" value="F:protein serine/threonine kinase activity"/>
    <property type="evidence" value="ECO:0000318"/>
    <property type="project" value="GO_Central"/>
</dbReference>
<feature type="compositionally biased region" description="Low complexity" evidence="14">
    <location>
        <begin position="488"/>
        <end position="504"/>
    </location>
</feature>
<comment type="catalytic activity">
    <reaction evidence="11">
        <text>L-threonyl-[protein] + ATP = O-phospho-L-threonyl-[protein] + ADP + H(+)</text>
        <dbReference type="Rhea" id="RHEA:46608"/>
        <dbReference type="Rhea" id="RHEA-COMP:11060"/>
        <dbReference type="Rhea" id="RHEA-COMP:11605"/>
        <dbReference type="ChEBI" id="CHEBI:15378"/>
        <dbReference type="ChEBI" id="CHEBI:30013"/>
        <dbReference type="ChEBI" id="CHEBI:30616"/>
        <dbReference type="ChEBI" id="CHEBI:61977"/>
        <dbReference type="ChEBI" id="CHEBI:456216"/>
        <dbReference type="EC" id="2.7.11.1"/>
    </reaction>
</comment>
<dbReference type="eggNOG" id="KOG0583">
    <property type="taxonomic scope" value="Eukaryota"/>
</dbReference>
<dbReference type="VEuPathDB" id="FungiDB:UMAG_11293"/>
<feature type="domain" description="Protein kinase" evidence="15">
    <location>
        <begin position="52"/>
        <end position="303"/>
    </location>
</feature>
<gene>
    <name evidence="16" type="ORF">UMAG_11293</name>
</gene>
<dbReference type="Proteomes" id="UP000000561">
    <property type="component" value="Chromosome 20"/>
</dbReference>
<dbReference type="Pfam" id="PF00069">
    <property type="entry name" value="Pkinase"/>
    <property type="match status" value="1"/>
</dbReference>
<dbReference type="GO" id="GO:0005634">
    <property type="term" value="C:nucleus"/>
    <property type="evidence" value="ECO:0000318"/>
    <property type="project" value="GO_Central"/>
</dbReference>
<sequence>MSGRDASSRRQPSDHPDGAASSSRSSSRHPSRSGSVHRTKESTKQPVRIGQYILQQTLGAGSFGKVKLATHALTGHRVAMKIINRRKISSLDMGGRVKREIQYLKLLRHPHIIKLYEVITTPNDIIMVIEYAGGELFQYIVDRGRMPEHEARRFFQQVICAMEYCHRHKIVHRDLKPENLLLDEYLNVKIGDFGLSNIMTDGDFLKTSCGSPNYAAPEVISGRLYAGPEIDIWSCGVILYVMLCGRLPFDDEYIPTLFKKINNGIYTLPSYLSQEARHLLSQMLVVDPVKRITIQEIRQHPWFNVDLPAYLRPLPPTPATENHGFHFGMTASPADTGSPADVTSPTNSSSAANSGASSQTSAPASRPGSQPIVTGDLGTIENDIVDELVGKMMGFNRDELMHHLTEKGDNQVKVAYQLVRDHRRMLQIHHMEDAHGMETFLAQSPPAWNEGLEGFMGRSTSIRRKNRDKEAAAVTSNKDQVPPLPTSAQAHVHAQAQAQAHAAVSGAGEDEGDSFTADVAEPEPSDDGNDTLASDDDDVLTDDDGQLTDVEDGSAERIVRIAVLETSLPGFLRAREAERLATPSAEKTSWPACTPIASAATAALAQASTAQMHKKPRSRWHFGIRSRSPPMEIMLELYRTLQSLGMEWRAKPAAKQAKGSGGDGAAGADDAKEKGKNASGSAVSKGEELFFLETRWKVGHVLVRMDLQLYHVDAANYLVDFRNVGYTTQETSFGSDDEHDGHDDQRDSAGNKSAAMEDGAGGAGGTAIMDVSKLEAAFDKAMTEAQQAMQDGEHAGQHRFDGTRIKPSLAPAVPAGRKEVNSPFLFLECATRLIVELAGGA</sequence>
<dbReference type="InterPro" id="IPR013896">
    <property type="entry name" value="SNF1_UBA"/>
</dbReference>
<dbReference type="InterPro" id="IPR017441">
    <property type="entry name" value="Protein_kinase_ATP_BS"/>
</dbReference>
<evidence type="ECO:0000313" key="16">
    <source>
        <dbReference type="EMBL" id="KIS66085.1"/>
    </source>
</evidence>
<dbReference type="InterPro" id="IPR000719">
    <property type="entry name" value="Prot_kinase_dom"/>
</dbReference>
<feature type="compositionally biased region" description="Basic and acidic residues" evidence="14">
    <location>
        <begin position="1"/>
        <end position="17"/>
    </location>
</feature>
<evidence type="ECO:0000256" key="4">
    <source>
        <dbReference type="ARBA" id="ARBA00022527"/>
    </source>
</evidence>
<feature type="region of interest" description="Disordered" evidence="14">
    <location>
        <begin position="459"/>
        <end position="551"/>
    </location>
</feature>
<feature type="compositionally biased region" description="Acidic residues" evidence="14">
    <location>
        <begin position="520"/>
        <end position="551"/>
    </location>
</feature>
<evidence type="ECO:0000256" key="5">
    <source>
        <dbReference type="ARBA" id="ARBA00022679"/>
    </source>
</evidence>
<dbReference type="CDD" id="cd14079">
    <property type="entry name" value="STKc_AMPK_alpha"/>
    <property type="match status" value="1"/>
</dbReference>
<feature type="region of interest" description="Disordered" evidence="14">
    <location>
        <begin position="321"/>
        <end position="377"/>
    </location>
</feature>
<evidence type="ECO:0000256" key="14">
    <source>
        <dbReference type="SAM" id="MobiDB-lite"/>
    </source>
</evidence>
<organism evidence="16 17">
    <name type="scientific">Mycosarcoma maydis</name>
    <name type="common">Corn smut fungus</name>
    <name type="synonym">Ustilago maydis</name>
    <dbReference type="NCBI Taxonomy" id="5270"/>
    <lineage>
        <taxon>Eukaryota</taxon>
        <taxon>Fungi</taxon>
        <taxon>Dikarya</taxon>
        <taxon>Basidiomycota</taxon>
        <taxon>Ustilaginomycotina</taxon>
        <taxon>Ustilaginomycetes</taxon>
        <taxon>Ustilaginales</taxon>
        <taxon>Ustilaginaceae</taxon>
        <taxon>Mycosarcoma</taxon>
    </lineage>
</organism>
<keyword evidence="4" id="KW-0723">Serine/threonine-protein kinase</keyword>
<dbReference type="Gene3D" id="3.30.310.80">
    <property type="entry name" value="Kinase associated domain 1, KA1"/>
    <property type="match status" value="1"/>
</dbReference>
<dbReference type="SMART" id="SM00220">
    <property type="entry name" value="S_TKc"/>
    <property type="match status" value="1"/>
</dbReference>
<evidence type="ECO:0000256" key="13">
    <source>
        <dbReference type="PROSITE-ProRule" id="PRU10141"/>
    </source>
</evidence>
<dbReference type="FunFam" id="3.30.200.20:FF:000236">
    <property type="entry name" value="Non-specific serine/threonine protein kinase"/>
    <property type="match status" value="1"/>
</dbReference>
<feature type="region of interest" description="Disordered" evidence="14">
    <location>
        <begin position="731"/>
        <end position="762"/>
    </location>
</feature>
<evidence type="ECO:0000256" key="1">
    <source>
        <dbReference type="ARBA" id="ARBA00004123"/>
    </source>
</evidence>
<dbReference type="KEGG" id="uma:UMAG_11293"/>
<evidence type="ECO:0000259" key="15">
    <source>
        <dbReference type="PROSITE" id="PS50011"/>
    </source>
</evidence>
<dbReference type="STRING" id="237631.A0A0D1DU39"/>
<keyword evidence="10" id="KW-0119">Carbohydrate metabolism</keyword>
<feature type="region of interest" description="Disordered" evidence="14">
    <location>
        <begin position="1"/>
        <end position="48"/>
    </location>
</feature>
<dbReference type="GO" id="GO:0106310">
    <property type="term" value="F:protein serine kinase activity"/>
    <property type="evidence" value="ECO:0007669"/>
    <property type="project" value="RHEA"/>
</dbReference>
<dbReference type="FunCoup" id="A0A0D1DU39">
    <property type="interactions" value="506"/>
</dbReference>
<evidence type="ECO:0000256" key="2">
    <source>
        <dbReference type="ARBA" id="ARBA00006234"/>
    </source>
</evidence>
<dbReference type="GO" id="GO:0005524">
    <property type="term" value="F:ATP binding"/>
    <property type="evidence" value="ECO:0007669"/>
    <property type="project" value="UniProtKB-UniRule"/>
</dbReference>
<dbReference type="PANTHER" id="PTHR24346:SF110">
    <property type="entry name" value="NON-SPECIFIC SERINE_THREONINE PROTEIN KINASE"/>
    <property type="match status" value="1"/>
</dbReference>
<evidence type="ECO:0000256" key="6">
    <source>
        <dbReference type="ARBA" id="ARBA00022741"/>
    </source>
</evidence>
<feature type="region of interest" description="Disordered" evidence="14">
    <location>
        <begin position="652"/>
        <end position="680"/>
    </location>
</feature>
<reference evidence="16 17" key="1">
    <citation type="journal article" date="2006" name="Nature">
        <title>Insights from the genome of the biotrophic fungal plant pathogen Ustilago maydis.</title>
        <authorList>
            <person name="Kamper J."/>
            <person name="Kahmann R."/>
            <person name="Bolker M."/>
            <person name="Ma L.J."/>
            <person name="Brefort T."/>
            <person name="Saville B.J."/>
            <person name="Banuett F."/>
            <person name="Kronstad J.W."/>
            <person name="Gold S.E."/>
            <person name="Muller O."/>
            <person name="Perlin M.H."/>
            <person name="Wosten H.A."/>
            <person name="de Vries R."/>
            <person name="Ruiz-Herrera J."/>
            <person name="Reynaga-Pena C.G."/>
            <person name="Snetselaar K."/>
            <person name="McCann M."/>
            <person name="Perez-Martin J."/>
            <person name="Feldbrugge M."/>
            <person name="Basse C.W."/>
            <person name="Steinberg G."/>
            <person name="Ibeas J.I."/>
            <person name="Holloman W."/>
            <person name="Guzman P."/>
            <person name="Farman M."/>
            <person name="Stajich J.E."/>
            <person name="Sentandreu R."/>
            <person name="Gonzalez-Prieto J.M."/>
            <person name="Kennell J.C."/>
            <person name="Molina L."/>
            <person name="Schirawski J."/>
            <person name="Mendoza-Mendoza A."/>
            <person name="Greilinger D."/>
            <person name="Munch K."/>
            <person name="Rossel N."/>
            <person name="Scherer M."/>
            <person name="Vranes M."/>
            <person name="Ladendorf O."/>
            <person name="Vincon V."/>
            <person name="Fuchs U."/>
            <person name="Sandrock B."/>
            <person name="Meng S."/>
            <person name="Ho E.C."/>
            <person name="Cahill M.J."/>
            <person name="Boyce K.J."/>
            <person name="Klose J."/>
            <person name="Klosterman S.J."/>
            <person name="Deelstra H.J."/>
            <person name="Ortiz-Castellanos L."/>
            <person name="Li W."/>
            <person name="Sanchez-Alonso P."/>
            <person name="Schreier P.H."/>
            <person name="Hauser-Hahn I."/>
            <person name="Vaupel M."/>
            <person name="Koopmann E."/>
            <person name="Friedrich G."/>
            <person name="Voss H."/>
            <person name="Schluter T."/>
            <person name="Margolis J."/>
            <person name="Platt D."/>
            <person name="Swimmer C."/>
            <person name="Gnirke A."/>
            <person name="Chen F."/>
            <person name="Vysotskaia V."/>
            <person name="Mannhaupt G."/>
            <person name="Guldener U."/>
            <person name="Munsterkotter M."/>
            <person name="Haase D."/>
            <person name="Oesterheld M."/>
            <person name="Mewes H.W."/>
            <person name="Mauceli E.W."/>
            <person name="DeCaprio D."/>
            <person name="Wade C.M."/>
            <person name="Butler J."/>
            <person name="Young S."/>
            <person name="Jaffe D.B."/>
            <person name="Calvo S."/>
            <person name="Nusbaum C."/>
            <person name="Galagan J."/>
            <person name="Birren B.W."/>
        </authorList>
    </citation>
    <scope>NUCLEOTIDE SEQUENCE [LARGE SCALE GENOMIC DNA]</scope>
    <source>
        <strain evidence="17">DSM 14603 / FGSC 9021 / UM521</strain>
    </source>
</reference>
<dbReference type="InParanoid" id="A0A0D1DU39"/>
<feature type="compositionally biased region" description="Basic residues" evidence="14">
    <location>
        <begin position="26"/>
        <end position="37"/>
    </location>
</feature>
<evidence type="ECO:0000256" key="7">
    <source>
        <dbReference type="ARBA" id="ARBA00022777"/>
    </source>
</evidence>
<evidence type="ECO:0000256" key="12">
    <source>
        <dbReference type="ARBA" id="ARBA00048679"/>
    </source>
</evidence>
<proteinExistence type="inferred from homology"/>
<dbReference type="PROSITE" id="PS00107">
    <property type="entry name" value="PROTEIN_KINASE_ATP"/>
    <property type="match status" value="1"/>
</dbReference>
<protein>
    <recommendedName>
        <fullName evidence="3">non-specific serine/threonine protein kinase</fullName>
        <ecNumber evidence="3">2.7.11.1</ecNumber>
    </recommendedName>
</protein>
<dbReference type="PROSITE" id="PS00108">
    <property type="entry name" value="PROTEIN_KINASE_ST"/>
    <property type="match status" value="1"/>
</dbReference>
<dbReference type="Pfam" id="PF16579">
    <property type="entry name" value="AdenylateSensor"/>
    <property type="match status" value="1"/>
</dbReference>
<evidence type="ECO:0000256" key="9">
    <source>
        <dbReference type="ARBA" id="ARBA00023242"/>
    </source>
</evidence>
<dbReference type="AlphaFoldDB" id="A0A0D1DU39"/>
<dbReference type="GeneID" id="23567196"/>
<dbReference type="SUPFAM" id="SSF56112">
    <property type="entry name" value="Protein kinase-like (PK-like)"/>
    <property type="match status" value="1"/>
</dbReference>
<comment type="subcellular location">
    <subcellularLocation>
        <location evidence="1">Nucleus</location>
    </subcellularLocation>
</comment>
<evidence type="ECO:0000256" key="8">
    <source>
        <dbReference type="ARBA" id="ARBA00022840"/>
    </source>
</evidence>
<evidence type="ECO:0000256" key="10">
    <source>
        <dbReference type="ARBA" id="ARBA00023277"/>
    </source>
</evidence>
<dbReference type="PANTHER" id="PTHR24346">
    <property type="entry name" value="MAP/MICROTUBULE AFFINITY-REGULATING KINASE"/>
    <property type="match status" value="1"/>
</dbReference>
<dbReference type="InterPro" id="IPR008271">
    <property type="entry name" value="Ser/Thr_kinase_AS"/>
</dbReference>
<dbReference type="InterPro" id="IPR032270">
    <property type="entry name" value="AMPK_C"/>
</dbReference>
<accession>A0A0D1DU39</accession>
<dbReference type="Gene3D" id="1.10.510.10">
    <property type="entry name" value="Transferase(Phosphotransferase) domain 1"/>
    <property type="match status" value="1"/>
</dbReference>
<dbReference type="InterPro" id="IPR028375">
    <property type="entry name" value="KA1/Ssp2_C"/>
</dbReference>
<dbReference type="RefSeq" id="XP_011392340.1">
    <property type="nucleotide sequence ID" value="XM_011394038.1"/>
</dbReference>
<feature type="compositionally biased region" description="Low complexity" evidence="14">
    <location>
        <begin position="343"/>
        <end position="362"/>
    </location>
</feature>
<name>A0A0D1DU39_MYCMD</name>
<keyword evidence="17" id="KW-1185">Reference proteome</keyword>
<dbReference type="Gene3D" id="1.10.8.10">
    <property type="entry name" value="DNA helicase RuvA subunit, C-terminal domain"/>
    <property type="match status" value="1"/>
</dbReference>
<dbReference type="FunFam" id="1.10.510.10:FF:000544">
    <property type="entry name" value="Non-specific serine/threonine protein kinase"/>
    <property type="match status" value="1"/>
</dbReference>
<keyword evidence="5" id="KW-0808">Transferase</keyword>
<dbReference type="SUPFAM" id="SSF103243">
    <property type="entry name" value="KA1-like"/>
    <property type="match status" value="1"/>
</dbReference>
<evidence type="ECO:0000313" key="17">
    <source>
        <dbReference type="Proteomes" id="UP000000561"/>
    </source>
</evidence>